<accession>A0A942UDA3</accession>
<dbReference type="AlphaFoldDB" id="A0A942UDA3"/>
<dbReference type="Proteomes" id="UP000679749">
    <property type="component" value="Unassembled WGS sequence"/>
</dbReference>
<evidence type="ECO:0000313" key="2">
    <source>
        <dbReference type="Proteomes" id="UP000679749"/>
    </source>
</evidence>
<gene>
    <name evidence="1" type="ORF">KHA99_22410</name>
</gene>
<sequence>MAKFKSIWKNFLAYDIEKFRKDITHFFEVNSVKGNWEENSGSYVLSNKKGQTFIANHSTPFKLSLIKATASPVERLLINFTGNSDKLENVCFIIIETVDKEDFRKVKQLLSQFFNQLDKKPWDLKSHPMFQFAWILRLNVKRRWKNFLIIEN</sequence>
<dbReference type="EMBL" id="JAGYPF010000004">
    <property type="protein sequence ID" value="MBS4215199.1"/>
    <property type="molecule type" value="Genomic_DNA"/>
</dbReference>
<evidence type="ECO:0000313" key="1">
    <source>
        <dbReference type="EMBL" id="MBS4215199.1"/>
    </source>
</evidence>
<proteinExistence type="predicted"/>
<dbReference type="RefSeq" id="WP_213119677.1">
    <property type="nucleotide sequence ID" value="NZ_JAGYPF010000004.1"/>
</dbReference>
<organism evidence="1 2">
    <name type="scientific">Neobacillus rhizophilus</name>
    <dbReference type="NCBI Taxonomy" id="2833579"/>
    <lineage>
        <taxon>Bacteria</taxon>
        <taxon>Bacillati</taxon>
        <taxon>Bacillota</taxon>
        <taxon>Bacilli</taxon>
        <taxon>Bacillales</taxon>
        <taxon>Bacillaceae</taxon>
        <taxon>Neobacillus</taxon>
    </lineage>
</organism>
<comment type="caution">
    <text evidence="1">The sequence shown here is derived from an EMBL/GenBank/DDBJ whole genome shotgun (WGS) entry which is preliminary data.</text>
</comment>
<name>A0A942UDA3_9BACI</name>
<keyword evidence="2" id="KW-1185">Reference proteome</keyword>
<reference evidence="1" key="1">
    <citation type="submission" date="2021-05" db="EMBL/GenBank/DDBJ databases">
        <title>Novel Bacillus species.</title>
        <authorList>
            <person name="Liu G."/>
        </authorList>
    </citation>
    <scope>NUCLEOTIDE SEQUENCE</scope>
    <source>
        <strain evidence="1">FJAT-49825</strain>
    </source>
</reference>
<protein>
    <submittedName>
        <fullName evidence="1">Uncharacterized protein</fullName>
    </submittedName>
</protein>